<evidence type="ECO:0000313" key="3">
    <source>
        <dbReference type="Proteomes" id="UP001501578"/>
    </source>
</evidence>
<evidence type="ECO:0000256" key="1">
    <source>
        <dbReference type="SAM" id="MobiDB-lite"/>
    </source>
</evidence>
<organism evidence="2 3">
    <name type="scientific">Nonomuraea longicatena</name>
    <dbReference type="NCBI Taxonomy" id="83682"/>
    <lineage>
        <taxon>Bacteria</taxon>
        <taxon>Bacillati</taxon>
        <taxon>Actinomycetota</taxon>
        <taxon>Actinomycetes</taxon>
        <taxon>Streptosporangiales</taxon>
        <taxon>Streptosporangiaceae</taxon>
        <taxon>Nonomuraea</taxon>
    </lineage>
</organism>
<name>A0ABP3Z6L9_9ACTN</name>
<evidence type="ECO:0008006" key="4">
    <source>
        <dbReference type="Google" id="ProtNLM"/>
    </source>
</evidence>
<sequence>MSEVPAPRDRNLEPNRVLTAKRESRGWSRKRAAKELHRLGESRGLPELDAIEKAIYRHETGRAVCRDPLYIELYCTVYSATSQELFGDITLTVRQPDRLSGVRSHKFIPAFIEARQVVNLIAQEAMTPAGSKFGLECFRVNTSNPHGDCVLYVWPFGVAMFHLIEELELPNLAHLAIWRRQTYARDLSWASDYLSASLSASVDASYVLSTYWVHTPSWSAHEIDTALRIMCLPRILHERDSEMSSTSLAHAELVERSLLADGFEPGEMTSFSFKGVSLGYASWSGVVYYPIAPRRALAEDEIVNVELATQAMWTYCEFINEQVERGNDPEVPAQYGWRFLRGVRSRLINARPQETEYHKSMRMAILNTSGTLDRLSEAINIIRETSER</sequence>
<dbReference type="EMBL" id="BAAAHQ010000001">
    <property type="protein sequence ID" value="GAA0914146.1"/>
    <property type="molecule type" value="Genomic_DNA"/>
</dbReference>
<feature type="region of interest" description="Disordered" evidence="1">
    <location>
        <begin position="1"/>
        <end position="28"/>
    </location>
</feature>
<proteinExistence type="predicted"/>
<comment type="caution">
    <text evidence="2">The sequence shown here is derived from an EMBL/GenBank/DDBJ whole genome shotgun (WGS) entry which is preliminary data.</text>
</comment>
<evidence type="ECO:0000313" key="2">
    <source>
        <dbReference type="EMBL" id="GAA0914146.1"/>
    </source>
</evidence>
<keyword evidence="3" id="KW-1185">Reference proteome</keyword>
<protein>
    <recommendedName>
        <fullName evidence="4">HTH cro/C1-type domain-containing protein</fullName>
    </recommendedName>
</protein>
<gene>
    <name evidence="2" type="ORF">GCM10009560_07260</name>
</gene>
<reference evidence="3" key="1">
    <citation type="journal article" date="2019" name="Int. J. Syst. Evol. Microbiol.">
        <title>The Global Catalogue of Microorganisms (GCM) 10K type strain sequencing project: providing services to taxonomists for standard genome sequencing and annotation.</title>
        <authorList>
            <consortium name="The Broad Institute Genomics Platform"/>
            <consortium name="The Broad Institute Genome Sequencing Center for Infectious Disease"/>
            <person name="Wu L."/>
            <person name="Ma J."/>
        </authorList>
    </citation>
    <scope>NUCLEOTIDE SEQUENCE [LARGE SCALE GENOMIC DNA]</scope>
    <source>
        <strain evidence="3">JCM 11136</strain>
    </source>
</reference>
<feature type="compositionally biased region" description="Basic and acidic residues" evidence="1">
    <location>
        <begin position="1"/>
        <end position="13"/>
    </location>
</feature>
<accession>A0ABP3Z6L9</accession>
<dbReference type="Proteomes" id="UP001501578">
    <property type="component" value="Unassembled WGS sequence"/>
</dbReference>